<dbReference type="Proteomes" id="UP000674938">
    <property type="component" value="Unassembled WGS sequence"/>
</dbReference>
<dbReference type="Pfam" id="PF13411">
    <property type="entry name" value="MerR_1"/>
    <property type="match status" value="1"/>
</dbReference>
<dbReference type="InterPro" id="IPR009061">
    <property type="entry name" value="DNA-bd_dom_put_sf"/>
</dbReference>
<comment type="caution">
    <text evidence="3">The sequence shown here is derived from an EMBL/GenBank/DDBJ whole genome shotgun (WGS) entry which is preliminary data.</text>
</comment>
<dbReference type="InterPro" id="IPR010499">
    <property type="entry name" value="AraC_E-bd"/>
</dbReference>
<dbReference type="Pfam" id="PF06445">
    <property type="entry name" value="GyrI-like"/>
    <property type="match status" value="1"/>
</dbReference>
<dbReference type="InterPro" id="IPR000551">
    <property type="entry name" value="MerR-type_HTH_dom"/>
</dbReference>
<feature type="domain" description="HTH merR-type" evidence="2">
    <location>
        <begin position="1"/>
        <end position="71"/>
    </location>
</feature>
<dbReference type="EMBL" id="JAEEGA010000014">
    <property type="protein sequence ID" value="MBP1043112.1"/>
    <property type="molecule type" value="Genomic_DNA"/>
</dbReference>
<dbReference type="GO" id="GO:0003677">
    <property type="term" value="F:DNA binding"/>
    <property type="evidence" value="ECO:0007669"/>
    <property type="project" value="UniProtKB-KW"/>
</dbReference>
<keyword evidence="4" id="KW-1185">Reference proteome</keyword>
<dbReference type="SUPFAM" id="SSF55136">
    <property type="entry name" value="Probable bacterial effector-binding domain"/>
    <property type="match status" value="1"/>
</dbReference>
<accession>A0A940PEI0</accession>
<dbReference type="Gene3D" id="3.20.80.10">
    <property type="entry name" value="Regulatory factor, effector binding domain"/>
    <property type="match status" value="1"/>
</dbReference>
<reference evidence="3" key="1">
    <citation type="submission" date="2020-12" db="EMBL/GenBank/DDBJ databases">
        <title>Vagococcus allomyrinae sp. nov. and Enterococcus lavae sp. nov., isolated from the larvae of Allomyrina dichotoma.</title>
        <authorList>
            <person name="Lee S.D."/>
        </authorList>
    </citation>
    <scope>NUCLEOTIDE SEQUENCE</scope>
    <source>
        <strain evidence="3">BWB3-3</strain>
    </source>
</reference>
<dbReference type="GO" id="GO:0003700">
    <property type="term" value="F:DNA-binding transcription factor activity"/>
    <property type="evidence" value="ECO:0007669"/>
    <property type="project" value="InterPro"/>
</dbReference>
<keyword evidence="1" id="KW-0238">DNA-binding</keyword>
<dbReference type="PROSITE" id="PS50937">
    <property type="entry name" value="HTH_MERR_2"/>
    <property type="match status" value="1"/>
</dbReference>
<dbReference type="AlphaFoldDB" id="A0A940PEI0"/>
<name>A0A940PEI0_9ENTE</name>
<dbReference type="RefSeq" id="WP_209530922.1">
    <property type="nucleotide sequence ID" value="NZ_JAEEGA010000014.1"/>
</dbReference>
<evidence type="ECO:0000256" key="1">
    <source>
        <dbReference type="ARBA" id="ARBA00023125"/>
    </source>
</evidence>
<evidence type="ECO:0000313" key="4">
    <source>
        <dbReference type="Proteomes" id="UP000674938"/>
    </source>
</evidence>
<dbReference type="InterPro" id="IPR029442">
    <property type="entry name" value="GyrI-like"/>
</dbReference>
<dbReference type="SMART" id="SM00422">
    <property type="entry name" value="HTH_MERR"/>
    <property type="match status" value="1"/>
</dbReference>
<dbReference type="CDD" id="cd01107">
    <property type="entry name" value="HTH_BmrR"/>
    <property type="match status" value="1"/>
</dbReference>
<sequence>MFKIGEFSRLSNTSVRMLRHYDKLELLTPHLIDDQSDYRYYQAAQLATVNKIKQLQALGFSLALIKDMLVNQPDITLERYFEIRQQEVTDELAQLKRQQLLIASATDIIQQHSTLPQYHVVEKWIPERQVISVRQVISSYEAETRLWEILGAEAEKQQVTLTSPPLGLTLYHGDEYQEQNIDTEVQSAVKGRYLNTDLVHFKRVPDTHVASVTFNGSYDQMPSVAEAVATWMEINQYQLAGPMFNIFHVSPADSQIQEDWVTEACYQITPRKDEA</sequence>
<dbReference type="Gene3D" id="1.10.1660.10">
    <property type="match status" value="1"/>
</dbReference>
<dbReference type="InterPro" id="IPR047057">
    <property type="entry name" value="MerR_fam"/>
</dbReference>
<dbReference type="InterPro" id="IPR011256">
    <property type="entry name" value="Reg_factor_effector_dom_sf"/>
</dbReference>
<evidence type="ECO:0000259" key="2">
    <source>
        <dbReference type="PROSITE" id="PS50937"/>
    </source>
</evidence>
<dbReference type="SMART" id="SM00871">
    <property type="entry name" value="AraC_E_bind"/>
    <property type="match status" value="1"/>
</dbReference>
<dbReference type="SUPFAM" id="SSF46955">
    <property type="entry name" value="Putative DNA-binding domain"/>
    <property type="match status" value="1"/>
</dbReference>
<dbReference type="PANTHER" id="PTHR30204:SF97">
    <property type="entry name" value="MERR FAMILY REGULATORY PROTEIN"/>
    <property type="match status" value="1"/>
</dbReference>
<organism evidence="3 4">
    <name type="scientific">Vagococcus allomyrinae</name>
    <dbReference type="NCBI Taxonomy" id="2794353"/>
    <lineage>
        <taxon>Bacteria</taxon>
        <taxon>Bacillati</taxon>
        <taxon>Bacillota</taxon>
        <taxon>Bacilli</taxon>
        <taxon>Lactobacillales</taxon>
        <taxon>Enterococcaceae</taxon>
        <taxon>Vagococcus</taxon>
    </lineage>
</organism>
<dbReference type="PANTHER" id="PTHR30204">
    <property type="entry name" value="REDOX-CYCLING DRUG-SENSING TRANSCRIPTIONAL ACTIVATOR SOXR"/>
    <property type="match status" value="1"/>
</dbReference>
<proteinExistence type="predicted"/>
<gene>
    <name evidence="3" type="ORF">I6N95_19015</name>
</gene>
<evidence type="ECO:0000313" key="3">
    <source>
        <dbReference type="EMBL" id="MBP1043112.1"/>
    </source>
</evidence>
<protein>
    <submittedName>
        <fullName evidence="3">MerR family transcriptional regulator</fullName>
    </submittedName>
</protein>